<protein>
    <submittedName>
        <fullName evidence="1">Zinc ribbon domain-containing protein</fullName>
    </submittedName>
</protein>
<organism evidence="1 2">
    <name type="scientific">Methanocorpusculum vombati</name>
    <dbReference type="NCBI Taxonomy" id="3002864"/>
    <lineage>
        <taxon>Archaea</taxon>
        <taxon>Methanobacteriati</taxon>
        <taxon>Methanobacteriota</taxon>
        <taxon>Stenosarchaea group</taxon>
        <taxon>Methanomicrobia</taxon>
        <taxon>Methanomicrobiales</taxon>
        <taxon>Methanocorpusculaceae</taxon>
        <taxon>Methanocorpusculum</taxon>
    </lineage>
</organism>
<evidence type="ECO:0000313" key="1">
    <source>
        <dbReference type="EMBL" id="MCZ0862061.1"/>
    </source>
</evidence>
<dbReference type="PROSITE" id="PS50216">
    <property type="entry name" value="DHHC"/>
    <property type="match status" value="1"/>
</dbReference>
<evidence type="ECO:0000313" key="2">
    <source>
        <dbReference type="Proteomes" id="UP001141336"/>
    </source>
</evidence>
<reference evidence="1" key="1">
    <citation type="submission" date="2022-12" db="EMBL/GenBank/DDBJ databases">
        <title>Isolation and characterisation of novel Methanocorpusculum spp. from native Australian herbivores indicates the genus is ancestrally host-associated.</title>
        <authorList>
            <person name="Volmer J.G."/>
            <person name="Soo R.M."/>
            <person name="Evans P.N."/>
            <person name="Hoedt E.C."/>
            <person name="Astorga Alsina A.L."/>
            <person name="Woodcroft B.J."/>
            <person name="Tyson G.W."/>
            <person name="Hugenholtz P."/>
            <person name="Morrison M."/>
        </authorList>
    </citation>
    <scope>NUCLEOTIDE SEQUENCE</scope>
    <source>
        <strain evidence="1">CW153</strain>
    </source>
</reference>
<keyword evidence="2" id="KW-1185">Reference proteome</keyword>
<name>A0ABT4IK03_9EURY</name>
<dbReference type="RefSeq" id="WP_268922274.1">
    <property type="nucleotide sequence ID" value="NZ_JAPTGC010000002.1"/>
</dbReference>
<dbReference type="EMBL" id="JAPTGC010000002">
    <property type="protein sequence ID" value="MCZ0862061.1"/>
    <property type="molecule type" value="Genomic_DNA"/>
</dbReference>
<sequence>MINQPDGGKPEKKLISLRLPLPLLTAIDDFAWHHHTDRSDIIEKSCRFYITAVPCPQCQTLNPQNGKHCALCGAELLRPDHWIDTLRQITDQLMFRQRKLCTTETSLETSLFTLETREDEVASDQKPFLLLQINESLLLLKEIQQAILLSDTAEITADIRAAELLLQNPDNSQIPEMISRISRRLAEIEQLEDEAAHLIEYNQTFLDTLDTL</sequence>
<accession>A0ABT4IK03</accession>
<comment type="caution">
    <text evidence="1">The sequence shown here is derived from an EMBL/GenBank/DDBJ whole genome shotgun (WGS) entry which is preliminary data.</text>
</comment>
<dbReference type="Proteomes" id="UP001141336">
    <property type="component" value="Unassembled WGS sequence"/>
</dbReference>
<gene>
    <name evidence="1" type="ORF">O0S09_02170</name>
</gene>
<proteinExistence type="predicted"/>